<dbReference type="EMBL" id="CAKOFQ010007167">
    <property type="protein sequence ID" value="CAH1993204.1"/>
    <property type="molecule type" value="Genomic_DNA"/>
</dbReference>
<dbReference type="AlphaFoldDB" id="A0A9P0LEW3"/>
<feature type="chain" id="PRO_5040381495" evidence="1">
    <location>
        <begin position="16"/>
        <end position="44"/>
    </location>
</feature>
<organism evidence="2 3">
    <name type="scientific">Acanthoscelides obtectus</name>
    <name type="common">Bean weevil</name>
    <name type="synonym">Bruchus obtectus</name>
    <dbReference type="NCBI Taxonomy" id="200917"/>
    <lineage>
        <taxon>Eukaryota</taxon>
        <taxon>Metazoa</taxon>
        <taxon>Ecdysozoa</taxon>
        <taxon>Arthropoda</taxon>
        <taxon>Hexapoda</taxon>
        <taxon>Insecta</taxon>
        <taxon>Pterygota</taxon>
        <taxon>Neoptera</taxon>
        <taxon>Endopterygota</taxon>
        <taxon>Coleoptera</taxon>
        <taxon>Polyphaga</taxon>
        <taxon>Cucujiformia</taxon>
        <taxon>Chrysomeloidea</taxon>
        <taxon>Chrysomelidae</taxon>
        <taxon>Bruchinae</taxon>
        <taxon>Bruchini</taxon>
        <taxon>Acanthoscelides</taxon>
    </lineage>
</organism>
<accession>A0A9P0LEW3</accession>
<gene>
    <name evidence="2" type="ORF">ACAOBT_LOCUS21385</name>
</gene>
<protein>
    <submittedName>
        <fullName evidence="2">Uncharacterized protein</fullName>
    </submittedName>
</protein>
<comment type="caution">
    <text evidence="2">The sequence shown here is derived from an EMBL/GenBank/DDBJ whole genome shotgun (WGS) entry which is preliminary data.</text>
</comment>
<feature type="signal peptide" evidence="1">
    <location>
        <begin position="1"/>
        <end position="15"/>
    </location>
</feature>
<evidence type="ECO:0000256" key="1">
    <source>
        <dbReference type="SAM" id="SignalP"/>
    </source>
</evidence>
<evidence type="ECO:0000313" key="3">
    <source>
        <dbReference type="Proteomes" id="UP001152888"/>
    </source>
</evidence>
<dbReference type="Proteomes" id="UP001152888">
    <property type="component" value="Unassembled WGS sequence"/>
</dbReference>
<proteinExistence type="predicted"/>
<keyword evidence="1" id="KW-0732">Signal</keyword>
<name>A0A9P0LEW3_ACAOB</name>
<keyword evidence="3" id="KW-1185">Reference proteome</keyword>
<reference evidence="2" key="1">
    <citation type="submission" date="2022-03" db="EMBL/GenBank/DDBJ databases">
        <authorList>
            <person name="Sayadi A."/>
        </authorList>
    </citation>
    <scope>NUCLEOTIDE SEQUENCE</scope>
</reference>
<evidence type="ECO:0000313" key="2">
    <source>
        <dbReference type="EMBL" id="CAH1993204.1"/>
    </source>
</evidence>
<sequence>MNYICFLCLLRYASACLYTTYRTVQQNKAVFNERKRGIIGPSSI</sequence>